<feature type="domain" description="Glycosyl hydrolase family 13 catalytic" evidence="2">
    <location>
        <begin position="224"/>
        <end position="540"/>
    </location>
</feature>
<dbReference type="InterPro" id="IPR017853">
    <property type="entry name" value="GH"/>
</dbReference>
<dbReference type="RefSeq" id="WP_152939065.1">
    <property type="nucleotide sequence ID" value="NZ_CP045488.1"/>
</dbReference>
<reference evidence="3 4" key="1">
    <citation type="journal article" date="2007" name="Int. J. Syst. Evol. Microbiol.">
        <title>Natronorubrum sulfidifaciens sp. nov., an extremely haloalkaliphilic archaeon isolated from Aiding salt lake in Xin-Jiang, China.</title>
        <authorList>
            <person name="Cui H.L."/>
            <person name="Tohty D."/>
            <person name="Liu H.C."/>
            <person name="Liu S.J."/>
            <person name="Oren A."/>
            <person name="Zhou P.J."/>
        </authorList>
    </citation>
    <scope>NUCLEOTIDE SEQUENCE [LARGE SCALE GENOMIC DNA]</scope>
    <source>
        <strain evidence="3 4">7-3</strain>
    </source>
</reference>
<dbReference type="Proteomes" id="UP000326170">
    <property type="component" value="Chromosome"/>
</dbReference>
<dbReference type="AlphaFoldDB" id="A0A5P9P0N3"/>
<dbReference type="CDD" id="cd11313">
    <property type="entry name" value="AmyAc_arch_bac_AmyA"/>
    <property type="match status" value="1"/>
</dbReference>
<dbReference type="InterPro" id="IPR013780">
    <property type="entry name" value="Glyco_hydro_b"/>
</dbReference>
<dbReference type="OrthoDB" id="34423at2157"/>
<dbReference type="GO" id="GO:0016798">
    <property type="term" value="F:hydrolase activity, acting on glycosyl bonds"/>
    <property type="evidence" value="ECO:0007669"/>
    <property type="project" value="UniProtKB-KW"/>
</dbReference>
<feature type="region of interest" description="Disordered" evidence="1">
    <location>
        <begin position="79"/>
        <end position="110"/>
    </location>
</feature>
<evidence type="ECO:0000256" key="1">
    <source>
        <dbReference type="SAM" id="MobiDB-lite"/>
    </source>
</evidence>
<dbReference type="InterPro" id="IPR053556">
    <property type="entry name" value="GH13_alpha-amylase"/>
</dbReference>
<keyword evidence="4" id="KW-1185">Reference proteome</keyword>
<gene>
    <name evidence="3" type="ORF">GCU68_03460</name>
</gene>
<accession>A0A5P9P0N3</accession>
<dbReference type="EMBL" id="CP045488">
    <property type="protein sequence ID" value="QFU81684.1"/>
    <property type="molecule type" value="Genomic_DNA"/>
</dbReference>
<sequence length="631" mass="69742">MEHPGPPQFTAVGAAVDLAPRNPDPAATYDWHIIDAPSESTLTLESDPVLEFVPDAPGTYTLGLEGPAGTHRLTVRAFPESRQPTSSEGGSGEYGFAGAYADPGVEGETSRPRIQLSGRLEGDIVVLEAAARSAPDSDVPDVELDVEFVADDRDPLETEDITVRGQDARIDREAIGDRSRVHAVAVGTTHSVADAVAIERTADGVVVDSLYEPPAWSSDVTLYEVFLRSFAPDDEPTFEAIEAQLPELADLGVDCLWLSPVLQHDGFPHGYNITDFFSIADDLGTRAEFEAFVDACHDHGIRVLFDLVLNHSARDHEFYQRALEGDVEYRDWYEWEDEAANEPATYFDWPYIANFNYENLAVRRHLLEVVDEWAPVVDGFRCDMAWAVPTNFWQEIRDRVRAHDSEFLLLDETIPYIPDFHEGCFDVHFDTTLYFALREIGHGNMTADAVANAIEQRTEIGFPDHAAFLQYIENHDETRYVEDCGRPETEAAAGAIFTLPGTPLLYAGQEIGETGRRSPVDWDDADLELREYYRSLIRLREDRPELGRDGTFEPVDIEADLEGAVAYAREDDGQRSVVVLNFGPVAAEVSLPDRIGSTTDLRTGSDVGRSGGGLSVESCVVVDAPLSGETR</sequence>
<dbReference type="SMART" id="SM00642">
    <property type="entry name" value="Aamy"/>
    <property type="match status" value="1"/>
</dbReference>
<dbReference type="InterPro" id="IPR006047">
    <property type="entry name" value="GH13_cat_dom"/>
</dbReference>
<dbReference type="NCBIfam" id="NF041321">
    <property type="entry name" value="Alpha-amyl_MalA_Halo"/>
    <property type="match status" value="1"/>
</dbReference>
<organism evidence="3 4">
    <name type="scientific">Natronorubrum aibiense</name>
    <dbReference type="NCBI Taxonomy" id="348826"/>
    <lineage>
        <taxon>Archaea</taxon>
        <taxon>Methanobacteriati</taxon>
        <taxon>Methanobacteriota</taxon>
        <taxon>Stenosarchaea group</taxon>
        <taxon>Halobacteria</taxon>
        <taxon>Halobacteriales</taxon>
        <taxon>Natrialbaceae</taxon>
        <taxon>Natronorubrum</taxon>
    </lineage>
</organism>
<evidence type="ECO:0000313" key="3">
    <source>
        <dbReference type="EMBL" id="QFU81684.1"/>
    </source>
</evidence>
<dbReference type="Pfam" id="PF00128">
    <property type="entry name" value="Alpha-amylase"/>
    <property type="match status" value="1"/>
</dbReference>
<dbReference type="GeneID" id="42300075"/>
<evidence type="ECO:0000313" key="4">
    <source>
        <dbReference type="Proteomes" id="UP000326170"/>
    </source>
</evidence>
<dbReference type="PANTHER" id="PTHR10357">
    <property type="entry name" value="ALPHA-AMYLASE FAMILY MEMBER"/>
    <property type="match status" value="1"/>
</dbReference>
<dbReference type="Gene3D" id="3.20.20.80">
    <property type="entry name" value="Glycosidases"/>
    <property type="match status" value="1"/>
</dbReference>
<name>A0A5P9P0N3_9EURY</name>
<dbReference type="SUPFAM" id="SSF51445">
    <property type="entry name" value="(Trans)glycosidases"/>
    <property type="match status" value="1"/>
</dbReference>
<protein>
    <submittedName>
        <fullName evidence="3">DUF3459 domain-containing protein</fullName>
    </submittedName>
</protein>
<proteinExistence type="predicted"/>
<evidence type="ECO:0000259" key="2">
    <source>
        <dbReference type="SMART" id="SM00642"/>
    </source>
</evidence>
<dbReference type="Gene3D" id="2.60.40.1180">
    <property type="entry name" value="Golgi alpha-mannosidase II"/>
    <property type="match status" value="1"/>
</dbReference>
<dbReference type="GO" id="GO:0005975">
    <property type="term" value="P:carbohydrate metabolic process"/>
    <property type="evidence" value="ECO:0007669"/>
    <property type="project" value="InterPro"/>
</dbReference>
<dbReference type="KEGG" id="nas:GCU68_03460"/>